<comment type="subunit">
    <text evidence="9">Type II secretion is composed of four main components: the outer membrane complex, the inner membrane complex, the cytoplasmic secretion ATPase and the periplasm-spanning pseudopilus.</text>
</comment>
<dbReference type="PANTHER" id="PTHR38779">
    <property type="entry name" value="TYPE II SECRETION SYSTEM PROTEIN I-RELATED"/>
    <property type="match status" value="1"/>
</dbReference>
<dbReference type="RefSeq" id="WP_377248739.1">
    <property type="nucleotide sequence ID" value="NZ_JBHLXP010000011.1"/>
</dbReference>
<reference evidence="11 12" key="1">
    <citation type="submission" date="2024-09" db="EMBL/GenBank/DDBJ databases">
        <authorList>
            <person name="Sun Q."/>
            <person name="Mori K."/>
        </authorList>
    </citation>
    <scope>NUCLEOTIDE SEQUENCE [LARGE SCALE GENOMIC DNA]</scope>
    <source>
        <strain evidence="11 12">KCTC 23315</strain>
    </source>
</reference>
<keyword evidence="5 9" id="KW-0997">Cell inner membrane</keyword>
<proteinExistence type="inferred from homology"/>
<comment type="PTM">
    <text evidence="9">Cleaved by prepilin peptidase.</text>
</comment>
<evidence type="ECO:0000256" key="3">
    <source>
        <dbReference type="ARBA" id="ARBA00022475"/>
    </source>
</evidence>
<organism evidence="11 12">
    <name type="scientific">Rheinheimera tilapiae</name>
    <dbReference type="NCBI Taxonomy" id="875043"/>
    <lineage>
        <taxon>Bacteria</taxon>
        <taxon>Pseudomonadati</taxon>
        <taxon>Pseudomonadota</taxon>
        <taxon>Gammaproteobacteria</taxon>
        <taxon>Chromatiales</taxon>
        <taxon>Chromatiaceae</taxon>
        <taxon>Rheinheimera</taxon>
    </lineage>
</organism>
<keyword evidence="3" id="KW-1003">Cell membrane</keyword>
<dbReference type="NCBIfam" id="TIGR02532">
    <property type="entry name" value="IV_pilin_GFxxxE"/>
    <property type="match status" value="1"/>
</dbReference>
<name>A0ABV6BIJ5_9GAMM</name>
<evidence type="ECO:0000256" key="4">
    <source>
        <dbReference type="ARBA" id="ARBA00022481"/>
    </source>
</evidence>
<evidence type="ECO:0000256" key="8">
    <source>
        <dbReference type="ARBA" id="ARBA00023136"/>
    </source>
</evidence>
<dbReference type="PANTHER" id="PTHR38779:SF2">
    <property type="entry name" value="TYPE II SECRETION SYSTEM PROTEIN I-RELATED"/>
    <property type="match status" value="1"/>
</dbReference>
<dbReference type="NCBIfam" id="TIGR01707">
    <property type="entry name" value="gspI"/>
    <property type="match status" value="1"/>
</dbReference>
<evidence type="ECO:0000256" key="9">
    <source>
        <dbReference type="RuleBase" id="RU368030"/>
    </source>
</evidence>
<dbReference type="InterPro" id="IPR012902">
    <property type="entry name" value="N_methyl_site"/>
</dbReference>
<feature type="domain" description="Type II secretion system protein GspI C-terminal" evidence="10">
    <location>
        <begin position="42"/>
        <end position="118"/>
    </location>
</feature>
<evidence type="ECO:0000313" key="11">
    <source>
        <dbReference type="EMBL" id="MFC0050681.1"/>
    </source>
</evidence>
<dbReference type="SUPFAM" id="SSF54523">
    <property type="entry name" value="Pili subunits"/>
    <property type="match status" value="1"/>
</dbReference>
<protein>
    <recommendedName>
        <fullName evidence="9">Type II secretion system protein I</fullName>
        <shortName evidence="9">T2SS minor pseudopilin I</shortName>
    </recommendedName>
</protein>
<dbReference type="InterPro" id="IPR045584">
    <property type="entry name" value="Pilin-like"/>
</dbReference>
<dbReference type="PROSITE" id="PS00409">
    <property type="entry name" value="PROKAR_NTER_METHYL"/>
    <property type="match status" value="1"/>
</dbReference>
<comment type="caution">
    <text evidence="11">The sequence shown here is derived from an EMBL/GenBank/DDBJ whole genome shotgun (WGS) entry which is preliminary data.</text>
</comment>
<evidence type="ECO:0000256" key="1">
    <source>
        <dbReference type="ARBA" id="ARBA00004377"/>
    </source>
</evidence>
<gene>
    <name evidence="11" type="primary">gspI</name>
    <name evidence="11" type="ORF">ACFFJP_20560</name>
</gene>
<dbReference type="Pfam" id="PF02501">
    <property type="entry name" value="T2SSI"/>
    <property type="match status" value="1"/>
</dbReference>
<dbReference type="EMBL" id="JBHLXP010000011">
    <property type="protein sequence ID" value="MFC0050681.1"/>
    <property type="molecule type" value="Genomic_DNA"/>
</dbReference>
<dbReference type="Proteomes" id="UP001589813">
    <property type="component" value="Unassembled WGS sequence"/>
</dbReference>
<dbReference type="Gene3D" id="3.30.1300.30">
    <property type="entry name" value="GSPII I/J protein-like"/>
    <property type="match status" value="1"/>
</dbReference>
<comment type="similarity">
    <text evidence="2 9">Belongs to the GSP I family.</text>
</comment>
<feature type="transmembrane region" description="Helical" evidence="9">
    <location>
        <begin position="7"/>
        <end position="28"/>
    </location>
</feature>
<dbReference type="InterPro" id="IPR010052">
    <property type="entry name" value="T2SS_protein-GspI"/>
</dbReference>
<keyword evidence="6 9" id="KW-0812">Transmembrane</keyword>
<evidence type="ECO:0000256" key="5">
    <source>
        <dbReference type="ARBA" id="ARBA00022519"/>
    </source>
</evidence>
<keyword evidence="8 9" id="KW-0472">Membrane</keyword>
<comment type="subcellular location">
    <subcellularLocation>
        <location evidence="1 9">Cell inner membrane</location>
        <topology evidence="1 9">Single-pass membrane protein</topology>
    </subcellularLocation>
</comment>
<comment type="function">
    <text evidence="9">Component of the type II secretion system required for the energy-dependent secretion of extracellular factors such as proteases and toxins from the periplasm.</text>
</comment>
<dbReference type="InterPro" id="IPR003413">
    <property type="entry name" value="T2SS_GspI_C"/>
</dbReference>
<accession>A0ABV6BIJ5</accession>
<keyword evidence="7 9" id="KW-1133">Transmembrane helix</keyword>
<evidence type="ECO:0000256" key="7">
    <source>
        <dbReference type="ARBA" id="ARBA00022989"/>
    </source>
</evidence>
<dbReference type="Pfam" id="PF07963">
    <property type="entry name" value="N_methyl"/>
    <property type="match status" value="1"/>
</dbReference>
<evidence type="ECO:0000259" key="10">
    <source>
        <dbReference type="Pfam" id="PF02501"/>
    </source>
</evidence>
<evidence type="ECO:0000256" key="2">
    <source>
        <dbReference type="ARBA" id="ARBA00008358"/>
    </source>
</evidence>
<evidence type="ECO:0000313" key="12">
    <source>
        <dbReference type="Proteomes" id="UP001589813"/>
    </source>
</evidence>
<sequence>MNRRVKGFTLIELMIAMAVFAIAGVAVMRATTEHIRAMGMIEEMTMAGYVAENQLQLARLDTRWPPQARDGEAEMAKNRWKWVLEVVETDDAEFRMLKVTVRPLEEPERVVSTLQTFVGRQREQ</sequence>
<keyword evidence="12" id="KW-1185">Reference proteome</keyword>
<evidence type="ECO:0000256" key="6">
    <source>
        <dbReference type="ARBA" id="ARBA00022692"/>
    </source>
</evidence>
<keyword evidence="4 9" id="KW-0488">Methylation</keyword>